<comment type="subcellular location">
    <subcellularLocation>
        <location evidence="1">Membrane</location>
        <topology evidence="1">Multi-pass membrane protein</topology>
    </subcellularLocation>
</comment>
<reference evidence="8 9" key="1">
    <citation type="submission" date="2021-11" db="EMBL/GenBank/DDBJ databases">
        <title>Black yeast isolated from Biological Soil Crust.</title>
        <authorList>
            <person name="Kurbessoian T."/>
        </authorList>
    </citation>
    <scope>NUCLEOTIDE SEQUENCE [LARGE SCALE GENOMIC DNA]</scope>
    <source>
        <strain evidence="8 9">CCFEE 5522</strain>
    </source>
</reference>
<dbReference type="Proteomes" id="UP001324427">
    <property type="component" value="Unassembled WGS sequence"/>
</dbReference>
<feature type="transmembrane region" description="Helical" evidence="6">
    <location>
        <begin position="25"/>
        <end position="46"/>
    </location>
</feature>
<keyword evidence="9" id="KW-1185">Reference proteome</keyword>
<gene>
    <name evidence="8" type="ORF">LTR36_006416</name>
</gene>
<dbReference type="PANTHER" id="PTHR33048:SF146">
    <property type="entry name" value="INTEGRAL MEMBRANE PROTEIN"/>
    <property type="match status" value="1"/>
</dbReference>
<feature type="transmembrane region" description="Helical" evidence="6">
    <location>
        <begin position="227"/>
        <end position="246"/>
    </location>
</feature>
<evidence type="ECO:0000256" key="1">
    <source>
        <dbReference type="ARBA" id="ARBA00004141"/>
    </source>
</evidence>
<evidence type="ECO:0000256" key="6">
    <source>
        <dbReference type="SAM" id="Phobius"/>
    </source>
</evidence>
<dbReference type="AlphaFoldDB" id="A0AAV9JVT4"/>
<dbReference type="PANTHER" id="PTHR33048">
    <property type="entry name" value="PTH11-LIKE INTEGRAL MEMBRANE PROTEIN (AFU_ORTHOLOGUE AFUA_5G11245)"/>
    <property type="match status" value="1"/>
</dbReference>
<sequence>MADQAAAAAAAGYTVPPDHDQGGRILRTVWVLISLSTVVVAARIYTKARKTHRLYWDDYLIFLALLFGFVHAALVSKAVSTGMGRHMMYLTPDQREDTFRIGALTLVWAFLSPMTGRIGFCVTLLFLTGTDPGVKRWPIWVVIFLQLAVNISTIIVFYTQCGGNVDIMWRIASTGNAALYLEKCENYHVQTDYGYFQGSFNTLTDAFLTALPAILIEHTRLSVRAKLGLSLLLCLSVLAMIASIVKTYYAKALSEQLDYTWDLCSYVIWLSVELNVVIIVASVPLLRPMFERDRRRTGSAQLQKWDTSTTLSSIFSKKRARTNLSRVDSEENIIEPQGNQYPMERMGIQVTHEVTVTYQPSDQAYVHAALVGLVQGEIANPRLART</sequence>
<protein>
    <recommendedName>
        <fullName evidence="7">Rhodopsin domain-containing protein</fullName>
    </recommendedName>
</protein>
<feature type="transmembrane region" description="Helical" evidence="6">
    <location>
        <begin position="266"/>
        <end position="286"/>
    </location>
</feature>
<feature type="transmembrane region" description="Helical" evidence="6">
    <location>
        <begin position="58"/>
        <end position="79"/>
    </location>
</feature>
<evidence type="ECO:0000256" key="2">
    <source>
        <dbReference type="ARBA" id="ARBA00022692"/>
    </source>
</evidence>
<keyword evidence="4 6" id="KW-0472">Membrane</keyword>
<evidence type="ECO:0000256" key="5">
    <source>
        <dbReference type="ARBA" id="ARBA00038359"/>
    </source>
</evidence>
<organism evidence="8 9">
    <name type="scientific">Oleoguttula mirabilis</name>
    <dbReference type="NCBI Taxonomy" id="1507867"/>
    <lineage>
        <taxon>Eukaryota</taxon>
        <taxon>Fungi</taxon>
        <taxon>Dikarya</taxon>
        <taxon>Ascomycota</taxon>
        <taxon>Pezizomycotina</taxon>
        <taxon>Dothideomycetes</taxon>
        <taxon>Dothideomycetidae</taxon>
        <taxon>Mycosphaerellales</taxon>
        <taxon>Teratosphaeriaceae</taxon>
        <taxon>Oleoguttula</taxon>
    </lineage>
</organism>
<comment type="similarity">
    <text evidence="5">Belongs to the SAT4 family.</text>
</comment>
<proteinExistence type="inferred from homology"/>
<name>A0AAV9JVT4_9PEZI</name>
<evidence type="ECO:0000313" key="8">
    <source>
        <dbReference type="EMBL" id="KAK4549419.1"/>
    </source>
</evidence>
<feature type="domain" description="Rhodopsin" evidence="7">
    <location>
        <begin position="42"/>
        <end position="292"/>
    </location>
</feature>
<evidence type="ECO:0000259" key="7">
    <source>
        <dbReference type="Pfam" id="PF20684"/>
    </source>
</evidence>
<dbReference type="InterPro" id="IPR052337">
    <property type="entry name" value="SAT4-like"/>
</dbReference>
<dbReference type="EMBL" id="JAVFHQ010000004">
    <property type="protein sequence ID" value="KAK4549419.1"/>
    <property type="molecule type" value="Genomic_DNA"/>
</dbReference>
<evidence type="ECO:0000256" key="4">
    <source>
        <dbReference type="ARBA" id="ARBA00023136"/>
    </source>
</evidence>
<dbReference type="InterPro" id="IPR049326">
    <property type="entry name" value="Rhodopsin_dom_fungi"/>
</dbReference>
<feature type="transmembrane region" description="Helical" evidence="6">
    <location>
        <begin position="139"/>
        <end position="159"/>
    </location>
</feature>
<dbReference type="GO" id="GO:0016020">
    <property type="term" value="C:membrane"/>
    <property type="evidence" value="ECO:0007669"/>
    <property type="project" value="UniProtKB-SubCell"/>
</dbReference>
<keyword evidence="3 6" id="KW-1133">Transmembrane helix</keyword>
<accession>A0AAV9JVT4</accession>
<evidence type="ECO:0000256" key="3">
    <source>
        <dbReference type="ARBA" id="ARBA00022989"/>
    </source>
</evidence>
<keyword evidence="2 6" id="KW-0812">Transmembrane</keyword>
<comment type="caution">
    <text evidence="8">The sequence shown here is derived from an EMBL/GenBank/DDBJ whole genome shotgun (WGS) entry which is preliminary data.</text>
</comment>
<feature type="transmembrane region" description="Helical" evidence="6">
    <location>
        <begin position="99"/>
        <end position="127"/>
    </location>
</feature>
<dbReference type="Pfam" id="PF20684">
    <property type="entry name" value="Fung_rhodopsin"/>
    <property type="match status" value="1"/>
</dbReference>
<evidence type="ECO:0000313" key="9">
    <source>
        <dbReference type="Proteomes" id="UP001324427"/>
    </source>
</evidence>